<proteinExistence type="predicted"/>
<feature type="domain" description="Gfo/Idh/MocA-like oxidoreductase C-terminal" evidence="2">
    <location>
        <begin position="163"/>
        <end position="316"/>
    </location>
</feature>
<dbReference type="EMBL" id="LAZR01000405">
    <property type="protein sequence ID" value="KKN70324.1"/>
    <property type="molecule type" value="Genomic_DNA"/>
</dbReference>
<gene>
    <name evidence="3" type="ORF">LCGC14_0431900</name>
</gene>
<dbReference type="PANTHER" id="PTHR43249:SF1">
    <property type="entry name" value="D-GLUCOSIDE 3-DEHYDROGENASE"/>
    <property type="match status" value="1"/>
</dbReference>
<dbReference type="Pfam" id="PF01408">
    <property type="entry name" value="GFO_IDH_MocA"/>
    <property type="match status" value="1"/>
</dbReference>
<dbReference type="InterPro" id="IPR036291">
    <property type="entry name" value="NAD(P)-bd_dom_sf"/>
</dbReference>
<accession>A0A0F9SU26</accession>
<evidence type="ECO:0000259" key="1">
    <source>
        <dbReference type="Pfam" id="PF01408"/>
    </source>
</evidence>
<dbReference type="AlphaFoldDB" id="A0A0F9SU26"/>
<feature type="domain" description="Gfo/Idh/MocA-like oxidoreductase N-terminal" evidence="1">
    <location>
        <begin position="6"/>
        <end position="121"/>
    </location>
</feature>
<name>A0A0F9SU26_9ZZZZ</name>
<dbReference type="PANTHER" id="PTHR43249">
    <property type="entry name" value="UDP-N-ACETYL-2-AMINO-2-DEOXY-D-GLUCURONATE OXIDASE"/>
    <property type="match status" value="1"/>
</dbReference>
<dbReference type="InterPro" id="IPR000683">
    <property type="entry name" value="Gfo/Idh/MocA-like_OxRdtase_N"/>
</dbReference>
<dbReference type="Pfam" id="PF02894">
    <property type="entry name" value="GFO_IDH_MocA_C"/>
    <property type="match status" value="1"/>
</dbReference>
<evidence type="ECO:0000313" key="3">
    <source>
        <dbReference type="EMBL" id="KKN70324.1"/>
    </source>
</evidence>
<sequence length="321" mass="34996">MDEPRICTVGAGGHSSGSIYPYIGRAGGQLVGVCDLEIAKAERNARLFGGKAYTDMGEMLDAETPDGVMICIGPDQHVELAQLAMRRGVPVYTEKPPASSAADALAVARVSKETGVPCMTAFKKRYANCYNRAKEWLATFPTEDIYSVTASYCSAEYVNPGSYLLDFAIHLIDLVGYLFGEVADVHTFTREHHAYAVSIRFANGTLGTFDFNDGRTWAVPAEDMMITVKGGNCMSIHNSSCWKITQDGQAGEWREPPTFLSGDNGNETGHLAEIVDFFASIKEGRRTRSDIAESYKSMVLYEAVLEAADTGKTVKVTYETI</sequence>
<dbReference type="InterPro" id="IPR004104">
    <property type="entry name" value="Gfo/Idh/MocA-like_OxRdtase_C"/>
</dbReference>
<evidence type="ECO:0008006" key="4">
    <source>
        <dbReference type="Google" id="ProtNLM"/>
    </source>
</evidence>
<dbReference type="SUPFAM" id="SSF55347">
    <property type="entry name" value="Glyceraldehyde-3-phosphate dehydrogenase-like, C-terminal domain"/>
    <property type="match status" value="1"/>
</dbReference>
<dbReference type="Gene3D" id="3.30.360.10">
    <property type="entry name" value="Dihydrodipicolinate Reductase, domain 2"/>
    <property type="match status" value="1"/>
</dbReference>
<dbReference type="SUPFAM" id="SSF51735">
    <property type="entry name" value="NAD(P)-binding Rossmann-fold domains"/>
    <property type="match status" value="1"/>
</dbReference>
<evidence type="ECO:0000259" key="2">
    <source>
        <dbReference type="Pfam" id="PF02894"/>
    </source>
</evidence>
<protein>
    <recommendedName>
        <fullName evidence="4">Gfo/Idh/MocA-like oxidoreductase N-terminal domain-containing protein</fullName>
    </recommendedName>
</protein>
<dbReference type="Gene3D" id="3.40.50.720">
    <property type="entry name" value="NAD(P)-binding Rossmann-like Domain"/>
    <property type="match status" value="1"/>
</dbReference>
<reference evidence="3" key="1">
    <citation type="journal article" date="2015" name="Nature">
        <title>Complex archaea that bridge the gap between prokaryotes and eukaryotes.</title>
        <authorList>
            <person name="Spang A."/>
            <person name="Saw J.H."/>
            <person name="Jorgensen S.L."/>
            <person name="Zaremba-Niedzwiedzka K."/>
            <person name="Martijn J."/>
            <person name="Lind A.E."/>
            <person name="van Eijk R."/>
            <person name="Schleper C."/>
            <person name="Guy L."/>
            <person name="Ettema T.J."/>
        </authorList>
    </citation>
    <scope>NUCLEOTIDE SEQUENCE</scope>
</reference>
<dbReference type="InterPro" id="IPR052515">
    <property type="entry name" value="Gfo/Idh/MocA_Oxidoreductase"/>
</dbReference>
<organism evidence="3">
    <name type="scientific">marine sediment metagenome</name>
    <dbReference type="NCBI Taxonomy" id="412755"/>
    <lineage>
        <taxon>unclassified sequences</taxon>
        <taxon>metagenomes</taxon>
        <taxon>ecological metagenomes</taxon>
    </lineage>
</organism>
<dbReference type="GO" id="GO:0000166">
    <property type="term" value="F:nucleotide binding"/>
    <property type="evidence" value="ECO:0007669"/>
    <property type="project" value="InterPro"/>
</dbReference>
<comment type="caution">
    <text evidence="3">The sequence shown here is derived from an EMBL/GenBank/DDBJ whole genome shotgun (WGS) entry which is preliminary data.</text>
</comment>